<dbReference type="SUPFAM" id="SSF143430">
    <property type="entry name" value="TTP0101/SSO1404-like"/>
    <property type="match status" value="1"/>
</dbReference>
<reference evidence="9 10" key="1">
    <citation type="journal article" date="2016" name="Environ. Microbiol.">
        <title>Genomic resolution of a cold subsurface aquifer community provides metabolic insights for novel microbes adapted to high CO concentrations.</title>
        <authorList>
            <person name="Probst A.J."/>
            <person name="Castelle C.J."/>
            <person name="Singh A."/>
            <person name="Brown C.T."/>
            <person name="Anantharaman K."/>
            <person name="Sharon I."/>
            <person name="Hug L.A."/>
            <person name="Burstein D."/>
            <person name="Emerson J.B."/>
            <person name="Thomas B.C."/>
            <person name="Banfield J.F."/>
        </authorList>
    </citation>
    <scope>NUCLEOTIDE SEQUENCE [LARGE SCALE GENOMIC DNA]</scope>
    <source>
        <strain evidence="9">CG2_30_43_9</strain>
    </source>
</reference>
<dbReference type="Gene3D" id="3.30.70.2650">
    <property type="match status" value="1"/>
</dbReference>
<evidence type="ECO:0000256" key="6">
    <source>
        <dbReference type="ARBA" id="ARBA00023118"/>
    </source>
</evidence>
<keyword evidence="7" id="KW-1133">Transmembrane helix</keyword>
<dbReference type="InterPro" id="IPR048846">
    <property type="entry name" value="PaaX-like_central"/>
</dbReference>
<dbReference type="GO" id="GO:0004521">
    <property type="term" value="F:RNA endonuclease activity"/>
    <property type="evidence" value="ECO:0007669"/>
    <property type="project" value="InterPro"/>
</dbReference>
<keyword evidence="5" id="KW-0460">Magnesium</keyword>
<evidence type="ECO:0000256" key="3">
    <source>
        <dbReference type="ARBA" id="ARBA00022759"/>
    </source>
</evidence>
<evidence type="ECO:0000256" key="2">
    <source>
        <dbReference type="ARBA" id="ARBA00022723"/>
    </source>
</evidence>
<dbReference type="GO" id="GO:0006351">
    <property type="term" value="P:DNA-templated transcription"/>
    <property type="evidence" value="ECO:0007669"/>
    <property type="project" value="TreeGrafter"/>
</dbReference>
<protein>
    <submittedName>
        <fullName evidence="9">CRISPR-associated endonuclease Cas2</fullName>
    </submittedName>
</protein>
<feature type="transmembrane region" description="Helical" evidence="7">
    <location>
        <begin position="12"/>
        <end position="33"/>
    </location>
</feature>
<evidence type="ECO:0000313" key="9">
    <source>
        <dbReference type="EMBL" id="OIP64762.1"/>
    </source>
</evidence>
<keyword evidence="3 9" id="KW-0255">Endonuclease</keyword>
<keyword evidence="1" id="KW-0540">Nuclease</keyword>
<keyword evidence="4" id="KW-0378">Hydrolase</keyword>
<evidence type="ECO:0000256" key="4">
    <source>
        <dbReference type="ARBA" id="ARBA00022801"/>
    </source>
</evidence>
<dbReference type="GO" id="GO:0043571">
    <property type="term" value="P:maintenance of CRISPR repeat elements"/>
    <property type="evidence" value="ECO:0007669"/>
    <property type="project" value="InterPro"/>
</dbReference>
<evidence type="ECO:0000256" key="5">
    <source>
        <dbReference type="ARBA" id="ARBA00022842"/>
    </source>
</evidence>
<evidence type="ECO:0000259" key="8">
    <source>
        <dbReference type="Pfam" id="PF20803"/>
    </source>
</evidence>
<organism evidence="9 10">
    <name type="scientific">Candidatus Nomurabacteria bacterium CG2_30_43_9</name>
    <dbReference type="NCBI Taxonomy" id="1805283"/>
    <lineage>
        <taxon>Bacteria</taxon>
        <taxon>Candidatus Nomuraibacteriota</taxon>
    </lineage>
</organism>
<dbReference type="PANTHER" id="PTHR30319">
    <property type="entry name" value="PHENYLACETIC ACID REGULATOR-RELATED TRANSCRIPTIONAL REPRESSOR"/>
    <property type="match status" value="1"/>
</dbReference>
<keyword evidence="6" id="KW-0051">Antiviral defense</keyword>
<dbReference type="AlphaFoldDB" id="A0A1J5G532"/>
<dbReference type="Proteomes" id="UP000182059">
    <property type="component" value="Unassembled WGS sequence"/>
</dbReference>
<comment type="caution">
    <text evidence="9">The sequence shown here is derived from an EMBL/GenBank/DDBJ whole genome shotgun (WGS) entry which is preliminary data.</text>
</comment>
<keyword evidence="2" id="KW-0479">Metal-binding</keyword>
<evidence type="ECO:0000313" key="10">
    <source>
        <dbReference type="Proteomes" id="UP000182059"/>
    </source>
</evidence>
<evidence type="ECO:0000256" key="1">
    <source>
        <dbReference type="ARBA" id="ARBA00022722"/>
    </source>
</evidence>
<keyword evidence="7" id="KW-0812">Transmembrane</keyword>
<feature type="domain" description="Transcriptional repressor PaaX-like central Cas2-like" evidence="8">
    <location>
        <begin position="97"/>
        <end position="172"/>
    </location>
</feature>
<accession>A0A1J5G532</accession>
<dbReference type="NCBIfam" id="TIGR01573">
    <property type="entry name" value="cas2"/>
    <property type="match status" value="1"/>
</dbReference>
<gene>
    <name evidence="9" type="ORF">AUK15_02940</name>
</gene>
<dbReference type="Pfam" id="PF20803">
    <property type="entry name" value="PaaX_M"/>
    <property type="match status" value="1"/>
</dbReference>
<dbReference type="InterPro" id="IPR021127">
    <property type="entry name" value="CRISPR_associated_Cas2"/>
</dbReference>
<dbReference type="EMBL" id="MNYX01000070">
    <property type="protein sequence ID" value="OIP64762.1"/>
    <property type="molecule type" value="Genomic_DNA"/>
</dbReference>
<evidence type="ECO:0000256" key="7">
    <source>
        <dbReference type="SAM" id="Phobius"/>
    </source>
</evidence>
<keyword evidence="7" id="KW-0472">Membrane</keyword>
<proteinExistence type="predicted"/>
<name>A0A1J5G532_9BACT</name>
<sequence length="181" mass="21031">MKKYEKGEIVDIVLRTLLLVGFIAFAVAAPNAVQIFKYFDPKNTQDRARIKKSVWRLEKSGYIKRKDGKGGLFMLTEKGREKAMRYALAQMKIVEQKKWDKKWRIVMFDVPEKKKQARRAINFSLKKLGLIQYQKSVFITPFQCDKEIDFVGECFGVRDNISIITATEVEKAVALKKVFNI</sequence>
<dbReference type="PANTHER" id="PTHR30319:SF1">
    <property type="entry name" value="TRANSCRIPTIONAL REPRESSOR PAAX"/>
    <property type="match status" value="1"/>
</dbReference>